<keyword evidence="2" id="KW-1003">Cell membrane</keyword>
<comment type="subcellular location">
    <subcellularLocation>
        <location evidence="1">Cell membrane</location>
        <topology evidence="1">Multi-pass membrane protein</topology>
    </subcellularLocation>
</comment>
<evidence type="ECO:0000256" key="1">
    <source>
        <dbReference type="ARBA" id="ARBA00004651"/>
    </source>
</evidence>
<feature type="transmembrane region" description="Helical" evidence="7">
    <location>
        <begin position="301"/>
        <end position="322"/>
    </location>
</feature>
<feature type="transmembrane region" description="Helical" evidence="7">
    <location>
        <begin position="43"/>
        <end position="65"/>
    </location>
</feature>
<evidence type="ECO:0000256" key="4">
    <source>
        <dbReference type="ARBA" id="ARBA00022989"/>
    </source>
</evidence>
<keyword evidence="10" id="KW-1185">Reference proteome</keyword>
<evidence type="ECO:0000256" key="6">
    <source>
        <dbReference type="SAM" id="MobiDB-lite"/>
    </source>
</evidence>
<feature type="transmembrane region" description="Helical" evidence="7">
    <location>
        <begin position="77"/>
        <end position="101"/>
    </location>
</feature>
<dbReference type="InterPro" id="IPR020846">
    <property type="entry name" value="MFS_dom"/>
</dbReference>
<feature type="transmembrane region" description="Helical" evidence="7">
    <location>
        <begin position="134"/>
        <end position="160"/>
    </location>
</feature>
<feature type="transmembrane region" description="Helical" evidence="7">
    <location>
        <begin position="167"/>
        <end position="189"/>
    </location>
</feature>
<dbReference type="InterPro" id="IPR036259">
    <property type="entry name" value="MFS_trans_sf"/>
</dbReference>
<dbReference type="Proteomes" id="UP001614391">
    <property type="component" value="Unassembled WGS sequence"/>
</dbReference>
<dbReference type="EMBL" id="JBITYT010000008">
    <property type="protein sequence ID" value="MFI9121490.1"/>
    <property type="molecule type" value="Genomic_DNA"/>
</dbReference>
<feature type="transmembrane region" description="Helical" evidence="7">
    <location>
        <begin position="328"/>
        <end position="350"/>
    </location>
</feature>
<dbReference type="RefSeq" id="WP_399616217.1">
    <property type="nucleotide sequence ID" value="NZ_JBITYT010000008.1"/>
</dbReference>
<sequence length="427" mass="41358">MTASGAVSTTASATGAVSETPTGPGGGAPDSSPPGPPARSGRALAVLGLSAFVVGTAEFAVIGVLDRMAGSLRVSTATAGLLVTAYAIGVCLGGPLLTAVTLRLPRRLLLAVALGGYALANVVAALWADFAAVVAVRVLAGSVHGLFVGAASATAAALVPAERRGRAVAVVFGGIAAANLLGVPLAAFVGRVLPWQYAFAGIAALACAALLLTWAAVPASAAGGRQALRAQFRHVAKAPVVGLLAIAVLVFCGLFTAFTQLSGYLQEVVGVPGGAVGLYLLVFGAAGSAGTALGGRLADRAAGATVIAATAVLVLVLVALFPLGGRPVAVGVCVAVWGLAGFGLAPALQLRTIRAAGPGGDLAATLGASAGNAGIAVGAALASGITGAYGFAVLPLVAAAVCAATLPLAWVFLASERFREAPVQTAP</sequence>
<evidence type="ECO:0000313" key="10">
    <source>
        <dbReference type="Proteomes" id="UP001614391"/>
    </source>
</evidence>
<evidence type="ECO:0000256" key="3">
    <source>
        <dbReference type="ARBA" id="ARBA00022692"/>
    </source>
</evidence>
<keyword evidence="3 7" id="KW-0812">Transmembrane</keyword>
<evidence type="ECO:0000259" key="8">
    <source>
        <dbReference type="PROSITE" id="PS50850"/>
    </source>
</evidence>
<proteinExistence type="predicted"/>
<protein>
    <submittedName>
        <fullName evidence="9">MFS transporter</fullName>
    </submittedName>
</protein>
<feature type="transmembrane region" description="Helical" evidence="7">
    <location>
        <begin position="362"/>
        <end position="382"/>
    </location>
</feature>
<evidence type="ECO:0000256" key="7">
    <source>
        <dbReference type="SAM" id="Phobius"/>
    </source>
</evidence>
<dbReference type="PANTHER" id="PTHR43124:SF3">
    <property type="entry name" value="CHLORAMPHENICOL EFFLUX PUMP RV0191"/>
    <property type="match status" value="1"/>
</dbReference>
<keyword evidence="4 7" id="KW-1133">Transmembrane helix</keyword>
<evidence type="ECO:0000256" key="5">
    <source>
        <dbReference type="ARBA" id="ARBA00023136"/>
    </source>
</evidence>
<comment type="caution">
    <text evidence="9">The sequence shown here is derived from an EMBL/GenBank/DDBJ whole genome shotgun (WGS) entry which is preliminary data.</text>
</comment>
<evidence type="ECO:0000313" key="9">
    <source>
        <dbReference type="EMBL" id="MFI9121490.1"/>
    </source>
</evidence>
<feature type="transmembrane region" description="Helical" evidence="7">
    <location>
        <begin position="108"/>
        <end position="128"/>
    </location>
</feature>
<feature type="domain" description="Major facilitator superfamily (MFS) profile" evidence="8">
    <location>
        <begin position="43"/>
        <end position="417"/>
    </location>
</feature>
<feature type="region of interest" description="Disordered" evidence="6">
    <location>
        <begin position="1"/>
        <end position="39"/>
    </location>
</feature>
<dbReference type="Pfam" id="PF07690">
    <property type="entry name" value="MFS_1"/>
    <property type="match status" value="1"/>
</dbReference>
<dbReference type="InterPro" id="IPR050189">
    <property type="entry name" value="MFS_Efflux_Transporters"/>
</dbReference>
<dbReference type="PANTHER" id="PTHR43124">
    <property type="entry name" value="PURINE EFFLUX PUMP PBUE"/>
    <property type="match status" value="1"/>
</dbReference>
<dbReference type="Gene3D" id="1.20.1250.20">
    <property type="entry name" value="MFS general substrate transporter like domains"/>
    <property type="match status" value="1"/>
</dbReference>
<feature type="transmembrane region" description="Helical" evidence="7">
    <location>
        <begin position="238"/>
        <end position="258"/>
    </location>
</feature>
<dbReference type="PROSITE" id="PS50850">
    <property type="entry name" value="MFS"/>
    <property type="match status" value="1"/>
</dbReference>
<dbReference type="SUPFAM" id="SSF103473">
    <property type="entry name" value="MFS general substrate transporter"/>
    <property type="match status" value="1"/>
</dbReference>
<organism evidence="9 10">
    <name type="scientific">Streptomyces bikiniensis</name>
    <dbReference type="NCBI Taxonomy" id="1896"/>
    <lineage>
        <taxon>Bacteria</taxon>
        <taxon>Bacillati</taxon>
        <taxon>Actinomycetota</taxon>
        <taxon>Actinomycetes</taxon>
        <taxon>Kitasatosporales</taxon>
        <taxon>Streptomycetaceae</taxon>
        <taxon>Streptomyces</taxon>
    </lineage>
</organism>
<dbReference type="CDD" id="cd17324">
    <property type="entry name" value="MFS_NepI_like"/>
    <property type="match status" value="1"/>
</dbReference>
<feature type="transmembrane region" description="Helical" evidence="7">
    <location>
        <begin position="195"/>
        <end position="217"/>
    </location>
</feature>
<gene>
    <name evidence="9" type="ORF">ACIGW0_19115</name>
</gene>
<feature type="transmembrane region" description="Helical" evidence="7">
    <location>
        <begin position="388"/>
        <end position="413"/>
    </location>
</feature>
<accession>A0ABW8CYW4</accession>
<keyword evidence="5 7" id="KW-0472">Membrane</keyword>
<evidence type="ECO:0000256" key="2">
    <source>
        <dbReference type="ARBA" id="ARBA00022475"/>
    </source>
</evidence>
<dbReference type="InterPro" id="IPR011701">
    <property type="entry name" value="MFS"/>
</dbReference>
<reference evidence="9 10" key="1">
    <citation type="submission" date="2024-10" db="EMBL/GenBank/DDBJ databases">
        <title>The Natural Products Discovery Center: Release of the First 8490 Sequenced Strains for Exploring Actinobacteria Biosynthetic Diversity.</title>
        <authorList>
            <person name="Kalkreuter E."/>
            <person name="Kautsar S.A."/>
            <person name="Yang D."/>
            <person name="Bader C.D."/>
            <person name="Teijaro C.N."/>
            <person name="Fluegel L."/>
            <person name="Davis C.M."/>
            <person name="Simpson J.R."/>
            <person name="Lauterbach L."/>
            <person name="Steele A.D."/>
            <person name="Gui C."/>
            <person name="Meng S."/>
            <person name="Li G."/>
            <person name="Viehrig K."/>
            <person name="Ye F."/>
            <person name="Su P."/>
            <person name="Kiefer A.F."/>
            <person name="Nichols A."/>
            <person name="Cepeda A.J."/>
            <person name="Yan W."/>
            <person name="Fan B."/>
            <person name="Jiang Y."/>
            <person name="Adhikari A."/>
            <person name="Zheng C.-J."/>
            <person name="Schuster L."/>
            <person name="Cowan T.M."/>
            <person name="Smanski M.J."/>
            <person name="Chevrette M.G."/>
            <person name="De Carvalho L.P.S."/>
            <person name="Shen B."/>
        </authorList>
    </citation>
    <scope>NUCLEOTIDE SEQUENCE [LARGE SCALE GENOMIC DNA]</scope>
    <source>
        <strain evidence="9 10">NPDC053346</strain>
    </source>
</reference>
<feature type="compositionally biased region" description="Low complexity" evidence="6">
    <location>
        <begin position="1"/>
        <end position="18"/>
    </location>
</feature>
<name>A0ABW8CYW4_STRBI</name>
<feature type="transmembrane region" description="Helical" evidence="7">
    <location>
        <begin position="270"/>
        <end position="289"/>
    </location>
</feature>